<reference evidence="1" key="1">
    <citation type="submission" date="2021-06" db="EMBL/GenBank/DDBJ databases">
        <authorList>
            <person name="Kallberg Y."/>
            <person name="Tangrot J."/>
            <person name="Rosling A."/>
        </authorList>
    </citation>
    <scope>NUCLEOTIDE SEQUENCE</scope>
    <source>
        <strain evidence="1">CL356</strain>
    </source>
</reference>
<organism evidence="1 2">
    <name type="scientific">Acaulospora colombiana</name>
    <dbReference type="NCBI Taxonomy" id="27376"/>
    <lineage>
        <taxon>Eukaryota</taxon>
        <taxon>Fungi</taxon>
        <taxon>Fungi incertae sedis</taxon>
        <taxon>Mucoromycota</taxon>
        <taxon>Glomeromycotina</taxon>
        <taxon>Glomeromycetes</taxon>
        <taxon>Diversisporales</taxon>
        <taxon>Acaulosporaceae</taxon>
        <taxon>Acaulospora</taxon>
    </lineage>
</organism>
<keyword evidence="2" id="KW-1185">Reference proteome</keyword>
<sequence>MSQYMKRFFPFQNKPKNSTKPQPILVTTKPPKSTNPSETSPTLAKRPTARNENEVWQSLQVIATEDALLIRPVHDAHCGHLKLNWGVSASVLSVDDDRNDLDWDASSLPIHGIVGTTTLTHSEQYGNFDFIRLIHPTSVICARHYCVNSSSRQVYGLKAAVAIPLEYTRAANVINNLVAQIKKQNNTDVLSNNDGAAVTGEIGSLHVKWATQHFPTITPDATLVLSSSPTSSGHLTPPPNALAIAPLAKTIADRLSFWKSRRTASLDEDSLIASKASGHHETLGELLEDIDNGDTANIEPERAIDDIITAAAAPEPHSAEQKNLVLEDKIMKEIIRQFIKGGMYFSYTFVDLSNSLQRKQQQVERLKKRESILSDLDALGDWSNLEICEDAQPFKEPLVNLPLWRRIDRRFWWNEHMSQSLVEAELHAYVLPILQGYFQIASIPVPDSDETQDTPTAGTGSDTETITEKPQSTIEPG</sequence>
<accession>A0ACA9P7C5</accession>
<protein>
    <submittedName>
        <fullName evidence="1">14293_t:CDS:1</fullName>
    </submittedName>
</protein>
<dbReference type="EMBL" id="CAJVPT010030155">
    <property type="protein sequence ID" value="CAG8693425.1"/>
    <property type="molecule type" value="Genomic_DNA"/>
</dbReference>
<gene>
    <name evidence="1" type="ORF">ACOLOM_LOCUS9930</name>
</gene>
<evidence type="ECO:0000313" key="1">
    <source>
        <dbReference type="EMBL" id="CAG8693425.1"/>
    </source>
</evidence>
<comment type="caution">
    <text evidence="1">The sequence shown here is derived from an EMBL/GenBank/DDBJ whole genome shotgun (WGS) entry which is preliminary data.</text>
</comment>
<dbReference type="Proteomes" id="UP000789525">
    <property type="component" value="Unassembled WGS sequence"/>
</dbReference>
<feature type="non-terminal residue" evidence="1">
    <location>
        <position position="477"/>
    </location>
</feature>
<proteinExistence type="predicted"/>
<evidence type="ECO:0000313" key="2">
    <source>
        <dbReference type="Proteomes" id="UP000789525"/>
    </source>
</evidence>
<name>A0ACA9P7C5_9GLOM</name>